<name>A0A086Z2C2_9BIFI</name>
<dbReference type="EMBL" id="JGYK01000001">
    <property type="protein sequence ID" value="KFI40672.1"/>
    <property type="molecule type" value="Genomic_DNA"/>
</dbReference>
<organism evidence="4 5">
    <name type="scientific">Bifidobacterium actinocoloniiforme DSM 22766</name>
    <dbReference type="NCBI Taxonomy" id="1437605"/>
    <lineage>
        <taxon>Bacteria</taxon>
        <taxon>Bacillati</taxon>
        <taxon>Actinomycetota</taxon>
        <taxon>Actinomycetes</taxon>
        <taxon>Bifidobacteriales</taxon>
        <taxon>Bifidobacteriaceae</taxon>
        <taxon>Bifidobacterium</taxon>
    </lineage>
</organism>
<dbReference type="InterPro" id="IPR050625">
    <property type="entry name" value="ParA/MinD_ATPase"/>
</dbReference>
<evidence type="ECO:0000256" key="3">
    <source>
        <dbReference type="SAM" id="MobiDB-lite"/>
    </source>
</evidence>
<gene>
    <name evidence="4" type="ORF">BACT_1376</name>
</gene>
<dbReference type="GO" id="GO:0016887">
    <property type="term" value="F:ATP hydrolysis activity"/>
    <property type="evidence" value="ECO:0007669"/>
    <property type="project" value="TreeGrafter"/>
</dbReference>
<dbReference type="GO" id="GO:0005829">
    <property type="term" value="C:cytosol"/>
    <property type="evidence" value="ECO:0007669"/>
    <property type="project" value="TreeGrafter"/>
</dbReference>
<dbReference type="STRING" id="1437605.AB656_05210"/>
<dbReference type="PANTHER" id="PTHR43384:SF6">
    <property type="entry name" value="SEPTUM SITE-DETERMINING PROTEIN MIND HOMOLOG, CHLOROPLASTIC"/>
    <property type="match status" value="1"/>
</dbReference>
<dbReference type="PANTHER" id="PTHR43384">
    <property type="entry name" value="SEPTUM SITE-DETERMINING PROTEIN MIND HOMOLOG, CHLOROPLASTIC-RELATED"/>
    <property type="match status" value="1"/>
</dbReference>
<reference evidence="4 5" key="1">
    <citation type="submission" date="2014-03" db="EMBL/GenBank/DDBJ databases">
        <title>Genomics of Bifidobacteria.</title>
        <authorList>
            <person name="Ventura M."/>
            <person name="Milani C."/>
            <person name="Lugli G.A."/>
        </authorList>
    </citation>
    <scope>NUCLEOTIDE SEQUENCE [LARGE SCALE GENOMIC DNA]</scope>
    <source>
        <strain evidence="4 5">DSM 22766</strain>
    </source>
</reference>
<dbReference type="SUPFAM" id="SSF52540">
    <property type="entry name" value="P-loop containing nucleoside triphosphate hydrolases"/>
    <property type="match status" value="1"/>
</dbReference>
<dbReference type="GO" id="GO:0009898">
    <property type="term" value="C:cytoplasmic side of plasma membrane"/>
    <property type="evidence" value="ECO:0007669"/>
    <property type="project" value="TreeGrafter"/>
</dbReference>
<dbReference type="eggNOG" id="COG0455">
    <property type="taxonomic scope" value="Bacteria"/>
</dbReference>
<evidence type="ECO:0000256" key="1">
    <source>
        <dbReference type="ARBA" id="ARBA00022741"/>
    </source>
</evidence>
<keyword evidence="5" id="KW-1185">Reference proteome</keyword>
<evidence type="ECO:0000313" key="4">
    <source>
        <dbReference type="EMBL" id="KFI40672.1"/>
    </source>
</evidence>
<keyword evidence="1" id="KW-0547">Nucleotide-binding</keyword>
<dbReference type="Proteomes" id="UP000029015">
    <property type="component" value="Unassembled WGS sequence"/>
</dbReference>
<comment type="caution">
    <text evidence="4">The sequence shown here is derived from an EMBL/GenBank/DDBJ whole genome shotgun (WGS) entry which is preliminary data.</text>
</comment>
<dbReference type="GO" id="GO:0051782">
    <property type="term" value="P:negative regulation of cell division"/>
    <property type="evidence" value="ECO:0007669"/>
    <property type="project" value="TreeGrafter"/>
</dbReference>
<proteinExistence type="predicted"/>
<evidence type="ECO:0000313" key="5">
    <source>
        <dbReference type="Proteomes" id="UP000029015"/>
    </source>
</evidence>
<accession>A0A086Z2C2</accession>
<feature type="region of interest" description="Disordered" evidence="3">
    <location>
        <begin position="1"/>
        <end position="20"/>
    </location>
</feature>
<dbReference type="Gene3D" id="3.40.50.300">
    <property type="entry name" value="P-loop containing nucleotide triphosphate hydrolases"/>
    <property type="match status" value="1"/>
</dbReference>
<sequence>MPAGQQPAARHGRPDRRMLYMDPGRRGQEVSDVRPPGEGNVPAALVFLSACGGVGLSTCLALCAKILAGRGWRCAIVDADLAAGGMDVLLGLETDPGLRLSELEAPLGRMDPDALTHELPKWEGIAVLSSDPWKGAPPQAWDLDAALAAMGARSDLLLVDGAGGQGLEGLEALAGQPRLVLAELSVLGVARTRALLGRVEEGSSGPVEVVGVAPRGVRGAPPVSQGEAEDFLGRPLLAVLKPRAKLATGILEGLGVERIPRSYRKPLAAIGDRAEALAGLGSPKGVWT</sequence>
<dbReference type="GO" id="GO:0005524">
    <property type="term" value="F:ATP binding"/>
    <property type="evidence" value="ECO:0007669"/>
    <property type="project" value="UniProtKB-KW"/>
</dbReference>
<protein>
    <submittedName>
        <fullName evidence="4">Pilus assembly protein, probably tadZ</fullName>
    </submittedName>
</protein>
<dbReference type="InterPro" id="IPR027417">
    <property type="entry name" value="P-loop_NTPase"/>
</dbReference>
<evidence type="ECO:0000256" key="2">
    <source>
        <dbReference type="ARBA" id="ARBA00022840"/>
    </source>
</evidence>
<keyword evidence="2" id="KW-0067">ATP-binding</keyword>
<dbReference type="AlphaFoldDB" id="A0A086Z2C2"/>